<protein>
    <recommendedName>
        <fullName evidence="3">Secreted protein</fullName>
    </recommendedName>
</protein>
<dbReference type="Proteomes" id="UP001626628">
    <property type="component" value="Chromosome"/>
</dbReference>
<accession>A0ABZ2QXS5</accession>
<evidence type="ECO:0000313" key="2">
    <source>
        <dbReference type="Proteomes" id="UP001626628"/>
    </source>
</evidence>
<keyword evidence="2" id="KW-1185">Reference proteome</keyword>
<proteinExistence type="predicted"/>
<dbReference type="RefSeq" id="WP_399148580.1">
    <property type="nucleotide sequence ID" value="NZ_CP147982.1"/>
</dbReference>
<reference evidence="1 2" key="1">
    <citation type="submission" date="2024-03" db="EMBL/GenBank/DDBJ databases">
        <title>The complete genome of Streptomyces sirii sp.nov.</title>
        <authorList>
            <person name="Zakalyukina Y.V."/>
            <person name="Belik A.R."/>
            <person name="Biryukov M.V."/>
            <person name="Baturina O.A."/>
            <person name="Kabilov M.R."/>
        </authorList>
    </citation>
    <scope>NUCLEOTIDE SEQUENCE [LARGE SCALE GENOMIC DNA]</scope>
    <source>
        <strain evidence="1 2">BP-8</strain>
    </source>
</reference>
<gene>
    <name evidence="1" type="ORF">WAB15_38105</name>
</gene>
<evidence type="ECO:0000313" key="1">
    <source>
        <dbReference type="EMBL" id="WXK81359.1"/>
    </source>
</evidence>
<sequence>MPHKTDIMAATTLVLALFVVLFSNASAPKGIGVRQEGNGVLQMQPGEVMMIGKDAFILEEHH</sequence>
<dbReference type="EMBL" id="CP147982">
    <property type="protein sequence ID" value="WXK81359.1"/>
    <property type="molecule type" value="Genomic_DNA"/>
</dbReference>
<name>A0ABZ2QXS5_9ACTN</name>
<organism evidence="1 2">
    <name type="scientific">Streptomyces sirii</name>
    <dbReference type="NCBI Taxonomy" id="3127701"/>
    <lineage>
        <taxon>Bacteria</taxon>
        <taxon>Bacillati</taxon>
        <taxon>Actinomycetota</taxon>
        <taxon>Actinomycetes</taxon>
        <taxon>Kitasatosporales</taxon>
        <taxon>Streptomycetaceae</taxon>
        <taxon>Streptomyces</taxon>
    </lineage>
</organism>
<evidence type="ECO:0008006" key="3">
    <source>
        <dbReference type="Google" id="ProtNLM"/>
    </source>
</evidence>